<accession>A0A382ETQ4</accession>
<dbReference type="AlphaFoldDB" id="A0A382ETQ4"/>
<reference evidence="2" key="1">
    <citation type="submission" date="2018-05" db="EMBL/GenBank/DDBJ databases">
        <authorList>
            <person name="Lanie J.A."/>
            <person name="Ng W.-L."/>
            <person name="Kazmierczak K.M."/>
            <person name="Andrzejewski T.M."/>
            <person name="Davidsen T.M."/>
            <person name="Wayne K.J."/>
            <person name="Tettelin H."/>
            <person name="Glass J.I."/>
            <person name="Rusch D."/>
            <person name="Podicherti R."/>
            <person name="Tsui H.-C.T."/>
            <person name="Winkler M.E."/>
        </authorList>
    </citation>
    <scope>NUCLEOTIDE SEQUENCE</scope>
</reference>
<gene>
    <name evidence="2" type="ORF">METZ01_LOCUS206566</name>
</gene>
<dbReference type="EMBL" id="UINC01046108">
    <property type="protein sequence ID" value="SVB53712.1"/>
    <property type="molecule type" value="Genomic_DNA"/>
</dbReference>
<protein>
    <submittedName>
        <fullName evidence="2">Uncharacterized protein</fullName>
    </submittedName>
</protein>
<name>A0A382ETQ4_9ZZZZ</name>
<evidence type="ECO:0000256" key="1">
    <source>
        <dbReference type="SAM" id="MobiDB-lite"/>
    </source>
</evidence>
<organism evidence="2">
    <name type="scientific">marine metagenome</name>
    <dbReference type="NCBI Taxonomy" id="408172"/>
    <lineage>
        <taxon>unclassified sequences</taxon>
        <taxon>metagenomes</taxon>
        <taxon>ecological metagenomes</taxon>
    </lineage>
</organism>
<feature type="non-terminal residue" evidence="2">
    <location>
        <position position="1"/>
    </location>
</feature>
<proteinExistence type="predicted"/>
<feature type="region of interest" description="Disordered" evidence="1">
    <location>
        <begin position="31"/>
        <end position="50"/>
    </location>
</feature>
<evidence type="ECO:0000313" key="2">
    <source>
        <dbReference type="EMBL" id="SVB53712.1"/>
    </source>
</evidence>
<sequence length="50" mass="5671">RAEVSRIISGDNEFELMLCLAKLKFERLGFSFDDPTPRGSGWGRTGKKRP</sequence>